<dbReference type="Pfam" id="PF00078">
    <property type="entry name" value="RVT_1"/>
    <property type="match status" value="1"/>
</dbReference>
<evidence type="ECO:0000259" key="10">
    <source>
        <dbReference type="PROSITE" id="PS50089"/>
    </source>
</evidence>
<dbReference type="PANTHER" id="PTHR33116:SF86">
    <property type="entry name" value="REVERSE TRANSCRIPTASE DOMAIN-CONTAINING PROTEIN"/>
    <property type="match status" value="1"/>
</dbReference>
<dbReference type="EC" id="2.3.2.27" evidence="2"/>
<dbReference type="SUPFAM" id="SSF57850">
    <property type="entry name" value="RING/U-box"/>
    <property type="match status" value="1"/>
</dbReference>
<sequence>MASSSTNPNPITALDDEDSLVHDFDHISIHSSTDTDAFCLFFKLLSPKSAKPSWIEKAMSEAWTLRFPCQIFEYHSGLFLASFQCDGDRRRVLEEQPWHFDKFLMVFTHPDVSPTPTPDSIRYAPFWPLRRGMTIRFRGISEPRWVSFKYESLPNFCYFCGLLDHTYNKCAKYLLRCDNFPHPPLLEYKDTLRATPSSPHKKNSFQLSNSTPFEEFFPRLHPTSDAQDLQQAVDQFLHVDSPQSSPNPRLSTQSPQLVSSPSTRSASYTANTHAMPSFSVRPSAPIITDSISVSTNIDKGKGKAPMFAPTTNPSRSRGESGLVINASCPPLTAAIPSIVRPTFMRQNAQIGGSMRTMLKRARAIASDDAVVPSILDGLLLKDEIYWKQRSRVDWLRAGDKNTKFFHHRASNRKKNNFIRLITLPDGSISHDHATITSQFLNFFNSLFTSQGVCEVAVNSLLQGIPNRLSTHQVDYLAEPYTEVEVKNALFSLSVDKAPGPDGLNSLFYKRNWSTLGTEFTKAMLHILNHQGDISSINQTIIVLIPKKKNPKNFSSLIMRCLSTVQFRLSINGSLTDTFHSTRGIRQGDPLSPYLFLLIAEGLSAAIRLQEAQAQFSGIQICRGALPLSHLLFADDSMVFSPVHSQASASLNVILDLYNKATGQLVNREKSSILFSPNTSAEAQFRFRQDLHLVGEGFISKYLGAPHCVGRVSNSMFHYLLQKVSSKLNSWNEKIFSRAGKETLIKAVVQAIPSFAMSCFKVPKSICYKIQSLIAKFWWGSHGTNKVHWKNWDSTSVSKFFGGLGFRILSSHNQALLAKQAWRIWNDKNSLLHSVLKARYFKNSDFMNAPSGHNSSFTWRSILWGRQLLQKGLVWKIGTGTNIPLFAPNWIPNIQHPILLHSLHQSQAFVSFFINDDSTWNIRKLQHYFPSYQVDHILTTPIDPASSDSLIWGFHSSGILTVKSAYHLACSLESVEVPSSSNPNPYLHWWKTLWSIPVPPKIKHFIWRAFHHILPCALNLFLKRSLPHPNCSICGHSSESVSHALIGCTRAKSIWKSSRFKQFYLTYHRSDIKDFLLQALHVMSKQDFPVFITFIWQIWNARNSILFKKHYTTNNVEEIVVNYFTRNLIFRTHSNNMTLSTQKLQASLISLISISLHPSWISVLASPIWSVHSVVSPIFSEGQALLQSLKWCIDSQFSPQVVFSDCLNLVSKVNGDWQDNSALSGLVSRIRLLFSNFPGASLQFLPWQFNMDAHNRAREALRSRQSFVIIPMASEADASEFSSLFERMVRNRDFSLFLPFIFGLPNGVVQNPDSQDQDRENDSVPTSGGDGDRVILINPFTQGMVVFDGVSSFDSLLRDLGNKDGQPPASKASIEAMPSVVISDDDDDGETGECVICLDEFQAGGVAKEMPCKHRFHGDCIGKWLKLHGSCPVCRSRSSENSSNQTPSNDSDVEGSDASSNPVVDHE</sequence>
<dbReference type="GO" id="GO:0016567">
    <property type="term" value="P:protein ubiquitination"/>
    <property type="evidence" value="ECO:0007669"/>
    <property type="project" value="UniProtKB-ARBA"/>
</dbReference>
<dbReference type="FunFam" id="3.30.40.10:FF:000127">
    <property type="entry name" value="E3 ubiquitin-protein ligase RNF181"/>
    <property type="match status" value="1"/>
</dbReference>
<dbReference type="InterPro" id="IPR025836">
    <property type="entry name" value="Zn_knuckle_CX2CX4HX4C"/>
</dbReference>
<dbReference type="PROSITE" id="PS50089">
    <property type="entry name" value="ZF_RING_2"/>
    <property type="match status" value="1"/>
</dbReference>
<dbReference type="PANTHER" id="PTHR33116">
    <property type="entry name" value="REVERSE TRANSCRIPTASE ZINC-BINDING DOMAIN-CONTAINING PROTEIN-RELATED-RELATED"/>
    <property type="match status" value="1"/>
</dbReference>
<evidence type="ECO:0000256" key="3">
    <source>
        <dbReference type="ARBA" id="ARBA00022679"/>
    </source>
</evidence>
<feature type="region of interest" description="Disordered" evidence="9">
    <location>
        <begin position="1434"/>
        <end position="1466"/>
    </location>
</feature>
<evidence type="ECO:0000256" key="4">
    <source>
        <dbReference type="ARBA" id="ARBA00022723"/>
    </source>
</evidence>
<dbReference type="InterPro" id="IPR013083">
    <property type="entry name" value="Znf_RING/FYVE/PHD"/>
</dbReference>
<dbReference type="Gramene" id="evm.model.10.108">
    <property type="protein sequence ID" value="cds.evm.model.10.108"/>
    <property type="gene ID" value="evm.TU.10.108"/>
</dbReference>
<dbReference type="EMBL" id="UZAU01000789">
    <property type="status" value="NOT_ANNOTATED_CDS"/>
    <property type="molecule type" value="Genomic_DNA"/>
</dbReference>
<dbReference type="EnsemblPlants" id="evm.model.10.108">
    <property type="protein sequence ID" value="cds.evm.model.10.108"/>
    <property type="gene ID" value="evm.TU.10.108"/>
</dbReference>
<evidence type="ECO:0000256" key="6">
    <source>
        <dbReference type="ARBA" id="ARBA00022786"/>
    </source>
</evidence>
<evidence type="ECO:0000256" key="8">
    <source>
        <dbReference type="PROSITE-ProRule" id="PRU00175"/>
    </source>
</evidence>
<dbReference type="Pfam" id="PF14392">
    <property type="entry name" value="zf-CCHC_4"/>
    <property type="match status" value="1"/>
</dbReference>
<feature type="compositionally biased region" description="Polar residues" evidence="9">
    <location>
        <begin position="1438"/>
        <end position="1449"/>
    </location>
</feature>
<evidence type="ECO:0000256" key="1">
    <source>
        <dbReference type="ARBA" id="ARBA00000900"/>
    </source>
</evidence>
<dbReference type="InterPro" id="IPR002156">
    <property type="entry name" value="RNaseH_domain"/>
</dbReference>
<dbReference type="GO" id="GO:0061630">
    <property type="term" value="F:ubiquitin protein ligase activity"/>
    <property type="evidence" value="ECO:0007669"/>
    <property type="project" value="UniProtKB-EC"/>
</dbReference>
<keyword evidence="3" id="KW-0808">Transferase</keyword>
<dbReference type="Pfam" id="PF13456">
    <property type="entry name" value="RVT_3"/>
    <property type="match status" value="1"/>
</dbReference>
<dbReference type="InterPro" id="IPR000477">
    <property type="entry name" value="RT_dom"/>
</dbReference>
<feature type="region of interest" description="Disordered" evidence="9">
    <location>
        <begin position="1308"/>
        <end position="1331"/>
    </location>
</feature>
<keyword evidence="6" id="KW-0833">Ubl conjugation pathway</keyword>
<dbReference type="Pfam" id="PF13966">
    <property type="entry name" value="zf-RVT"/>
    <property type="match status" value="1"/>
</dbReference>
<protein>
    <recommendedName>
        <fullName evidence="2">RING-type E3 ubiquitin transferase</fullName>
        <ecNumber evidence="2">2.3.2.27</ecNumber>
    </recommendedName>
</protein>
<evidence type="ECO:0000256" key="5">
    <source>
        <dbReference type="ARBA" id="ARBA00022771"/>
    </source>
</evidence>
<evidence type="ECO:0000256" key="2">
    <source>
        <dbReference type="ARBA" id="ARBA00012483"/>
    </source>
</evidence>
<dbReference type="Proteomes" id="UP000596661">
    <property type="component" value="Unassembled WGS sequence"/>
</dbReference>
<keyword evidence="4" id="KW-0479">Metal-binding</keyword>
<keyword evidence="5 8" id="KW-0863">Zinc-finger</keyword>
<reference evidence="11" key="1">
    <citation type="submission" date="2021-03" db="UniProtKB">
        <authorList>
            <consortium name="EnsemblPlants"/>
        </authorList>
    </citation>
    <scope>IDENTIFICATION</scope>
</reference>
<accession>A0A803QIC6</accession>
<dbReference type="Gene3D" id="3.30.420.10">
    <property type="entry name" value="Ribonuclease H-like superfamily/Ribonuclease H"/>
    <property type="match status" value="1"/>
</dbReference>
<dbReference type="InterPro" id="IPR025558">
    <property type="entry name" value="DUF4283"/>
</dbReference>
<proteinExistence type="predicted"/>
<dbReference type="SMART" id="SM00184">
    <property type="entry name" value="RING"/>
    <property type="match status" value="1"/>
</dbReference>
<comment type="catalytic activity">
    <reaction evidence="1">
        <text>S-ubiquitinyl-[E2 ubiquitin-conjugating enzyme]-L-cysteine + [acceptor protein]-L-lysine = [E2 ubiquitin-conjugating enzyme]-L-cysteine + N(6)-ubiquitinyl-[acceptor protein]-L-lysine.</text>
        <dbReference type="EC" id="2.3.2.27"/>
    </reaction>
</comment>
<keyword evidence="7" id="KW-0862">Zinc</keyword>
<dbReference type="Gene3D" id="3.30.40.10">
    <property type="entry name" value="Zinc/RING finger domain, C3HC4 (zinc finger)"/>
    <property type="match status" value="1"/>
</dbReference>
<evidence type="ECO:0000256" key="9">
    <source>
        <dbReference type="SAM" id="MobiDB-lite"/>
    </source>
</evidence>
<dbReference type="GO" id="GO:0004523">
    <property type="term" value="F:RNA-DNA hybrid ribonuclease activity"/>
    <property type="evidence" value="ECO:0007669"/>
    <property type="project" value="InterPro"/>
</dbReference>
<evidence type="ECO:0000313" key="11">
    <source>
        <dbReference type="EnsemblPlants" id="cds.evm.model.10.108"/>
    </source>
</evidence>
<feature type="compositionally biased region" description="Polar residues" evidence="9">
    <location>
        <begin position="1456"/>
        <end position="1466"/>
    </location>
</feature>
<dbReference type="InterPro" id="IPR001841">
    <property type="entry name" value="Znf_RING"/>
</dbReference>
<feature type="compositionally biased region" description="Polar residues" evidence="9">
    <location>
        <begin position="241"/>
        <end position="269"/>
    </location>
</feature>
<dbReference type="GO" id="GO:0003676">
    <property type="term" value="F:nucleic acid binding"/>
    <property type="evidence" value="ECO:0007669"/>
    <property type="project" value="InterPro"/>
</dbReference>
<feature type="region of interest" description="Disordered" evidence="9">
    <location>
        <begin position="239"/>
        <end position="269"/>
    </location>
</feature>
<dbReference type="GO" id="GO:0008270">
    <property type="term" value="F:zinc ion binding"/>
    <property type="evidence" value="ECO:0007669"/>
    <property type="project" value="UniProtKB-KW"/>
</dbReference>
<keyword evidence="12" id="KW-1185">Reference proteome</keyword>
<evidence type="ECO:0000313" key="12">
    <source>
        <dbReference type="Proteomes" id="UP000596661"/>
    </source>
</evidence>
<evidence type="ECO:0000256" key="7">
    <source>
        <dbReference type="ARBA" id="ARBA00022833"/>
    </source>
</evidence>
<dbReference type="InterPro" id="IPR036397">
    <property type="entry name" value="RNaseH_sf"/>
</dbReference>
<dbReference type="InterPro" id="IPR026960">
    <property type="entry name" value="RVT-Znf"/>
</dbReference>
<name>A0A803QIC6_CANSA</name>
<feature type="domain" description="RING-type" evidence="10">
    <location>
        <begin position="1393"/>
        <end position="1434"/>
    </location>
</feature>
<organism evidence="11 12">
    <name type="scientific">Cannabis sativa</name>
    <name type="common">Hemp</name>
    <name type="synonym">Marijuana</name>
    <dbReference type="NCBI Taxonomy" id="3483"/>
    <lineage>
        <taxon>Eukaryota</taxon>
        <taxon>Viridiplantae</taxon>
        <taxon>Streptophyta</taxon>
        <taxon>Embryophyta</taxon>
        <taxon>Tracheophyta</taxon>
        <taxon>Spermatophyta</taxon>
        <taxon>Magnoliopsida</taxon>
        <taxon>eudicotyledons</taxon>
        <taxon>Gunneridae</taxon>
        <taxon>Pentapetalae</taxon>
        <taxon>rosids</taxon>
        <taxon>fabids</taxon>
        <taxon>Rosales</taxon>
        <taxon>Cannabaceae</taxon>
        <taxon>Cannabis</taxon>
    </lineage>
</organism>
<dbReference type="Pfam" id="PF13639">
    <property type="entry name" value="zf-RING_2"/>
    <property type="match status" value="1"/>
</dbReference>
<dbReference type="Pfam" id="PF14111">
    <property type="entry name" value="DUF4283"/>
    <property type="match status" value="1"/>
</dbReference>